<dbReference type="KEGG" id="mlv:CVS47_03121"/>
<dbReference type="Pfam" id="PF09084">
    <property type="entry name" value="NMT1"/>
    <property type="match status" value="1"/>
</dbReference>
<accession>A0A3Q9J0I8</accession>
<evidence type="ECO:0000313" key="7">
    <source>
        <dbReference type="Proteomes" id="UP000276888"/>
    </source>
</evidence>
<dbReference type="PANTHER" id="PTHR30024">
    <property type="entry name" value="ALIPHATIC SULFONATES-BINDING PROTEIN-RELATED"/>
    <property type="match status" value="1"/>
</dbReference>
<comment type="similarity">
    <text evidence="2">Belongs to the bacterial solute-binding protein SsuA/TauA family.</text>
</comment>
<dbReference type="SUPFAM" id="SSF53850">
    <property type="entry name" value="Periplasmic binding protein-like II"/>
    <property type="match status" value="1"/>
</dbReference>
<sequence>MKKNLAALGLLAAAALALAGCTDSAAPAPAGSAAATADGGSGEMTQIRVAALPIAESGALWAAIDEGIFADHGLEVEVVPAQGGAQAIPALINGDIDFAIGQPFGPFRASLQNLGAVIISNYASSLPASADTDVNAVVALSSSGISSPKDLAGKRVSVNSLGAAGDVTIMKAVEDDGGDPKSIQFVEVAFPDVQAQLEAGSIDAGWVPDPFMSQIAGNGGAIITHPYQATIPGLELLTNITTQKKIDEDPELVKNYADAMSEALTWASSNEDAVRAAIVENMKIPEAAAAGITLPVFSPELDVDNLRTLAGLAVGYGVLDKEPDFDAMIKLQ</sequence>
<keyword evidence="3 4" id="KW-0732">Signal</keyword>
<name>A0A3Q9J0I8_9MICO</name>
<dbReference type="InterPro" id="IPR015168">
    <property type="entry name" value="SsuA/THI5"/>
</dbReference>
<evidence type="ECO:0000256" key="3">
    <source>
        <dbReference type="ARBA" id="ARBA00022729"/>
    </source>
</evidence>
<proteinExistence type="inferred from homology"/>
<evidence type="ECO:0000256" key="1">
    <source>
        <dbReference type="ARBA" id="ARBA00004418"/>
    </source>
</evidence>
<feature type="domain" description="Solute-binding protein family 3/N-terminal" evidence="5">
    <location>
        <begin position="46"/>
        <end position="270"/>
    </location>
</feature>
<dbReference type="RefSeq" id="WP_127096890.1">
    <property type="nucleotide sequence ID" value="NZ_CP031423.1"/>
</dbReference>
<dbReference type="EMBL" id="CP031423">
    <property type="protein sequence ID" value="AZS38464.1"/>
    <property type="molecule type" value="Genomic_DNA"/>
</dbReference>
<feature type="chain" id="PRO_5038971504" description="Solute-binding protein family 3/N-terminal domain-containing protein" evidence="4">
    <location>
        <begin position="20"/>
        <end position="332"/>
    </location>
</feature>
<dbReference type="SMART" id="SM00062">
    <property type="entry name" value="PBPb"/>
    <property type="match status" value="1"/>
</dbReference>
<comment type="subcellular location">
    <subcellularLocation>
        <location evidence="1">Periplasm</location>
    </subcellularLocation>
</comment>
<keyword evidence="7" id="KW-1185">Reference proteome</keyword>
<dbReference type="PANTHER" id="PTHR30024:SF47">
    <property type="entry name" value="TAURINE-BINDING PERIPLASMIC PROTEIN"/>
    <property type="match status" value="1"/>
</dbReference>
<dbReference type="InterPro" id="IPR001638">
    <property type="entry name" value="Solute-binding_3/MltF_N"/>
</dbReference>
<evidence type="ECO:0000313" key="6">
    <source>
        <dbReference type="EMBL" id="AZS38464.1"/>
    </source>
</evidence>
<evidence type="ECO:0000259" key="5">
    <source>
        <dbReference type="SMART" id="SM00062"/>
    </source>
</evidence>
<gene>
    <name evidence="6" type="ORF">CVS47_03121</name>
</gene>
<evidence type="ECO:0000256" key="2">
    <source>
        <dbReference type="ARBA" id="ARBA00010742"/>
    </source>
</evidence>
<protein>
    <recommendedName>
        <fullName evidence="5">Solute-binding protein family 3/N-terminal domain-containing protein</fullName>
    </recommendedName>
</protein>
<feature type="signal peptide" evidence="4">
    <location>
        <begin position="1"/>
        <end position="19"/>
    </location>
</feature>
<dbReference type="Proteomes" id="UP000276888">
    <property type="component" value="Chromosome"/>
</dbReference>
<dbReference type="PROSITE" id="PS51257">
    <property type="entry name" value="PROKAR_LIPOPROTEIN"/>
    <property type="match status" value="1"/>
</dbReference>
<organism evidence="6 7">
    <name type="scientific">Microbacterium lemovicicum</name>
    <dbReference type="NCBI Taxonomy" id="1072463"/>
    <lineage>
        <taxon>Bacteria</taxon>
        <taxon>Bacillati</taxon>
        <taxon>Actinomycetota</taxon>
        <taxon>Actinomycetes</taxon>
        <taxon>Micrococcales</taxon>
        <taxon>Microbacteriaceae</taxon>
        <taxon>Microbacterium</taxon>
    </lineage>
</organism>
<dbReference type="OrthoDB" id="7808807at2"/>
<dbReference type="GO" id="GO:0042597">
    <property type="term" value="C:periplasmic space"/>
    <property type="evidence" value="ECO:0007669"/>
    <property type="project" value="UniProtKB-SubCell"/>
</dbReference>
<evidence type="ECO:0000256" key="4">
    <source>
        <dbReference type="SAM" id="SignalP"/>
    </source>
</evidence>
<reference evidence="6 7" key="1">
    <citation type="submission" date="2018-08" db="EMBL/GenBank/DDBJ databases">
        <title>Microbacterium lemovicicum sp. nov., a bacterium isolated from a natural uranium-rich soil.</title>
        <authorList>
            <person name="ORTET P."/>
        </authorList>
    </citation>
    <scope>NUCLEOTIDE SEQUENCE [LARGE SCALE GENOMIC DNA]</scope>
    <source>
        <strain evidence="6 7">Viu22</strain>
    </source>
</reference>
<dbReference type="Gene3D" id="3.40.190.10">
    <property type="entry name" value="Periplasmic binding protein-like II"/>
    <property type="match status" value="2"/>
</dbReference>
<dbReference type="AlphaFoldDB" id="A0A3Q9J0I8"/>